<dbReference type="AlphaFoldDB" id="A0A1T5KI53"/>
<proteinExistence type="predicted"/>
<dbReference type="OrthoDB" id="5125370at2"/>
<accession>A0A1T5KI53</accession>
<sequence>MPRAPRVAAGRGPAGTLPRTSFGAAEARLSRREQDRFSYQMGRLLAVSAAAFGLIGTVVSLVILWIPGVLGPGQALVASIPLVLLAAAHTLAAWRPRDFLIVAVVSLGFVSLLTIGVLMDGAWNVGSSSAMGLIAALGIGGVAAVLVVSWREIILGAVAFMLTIALYLALLAGTPANLSGGVALIITGWGVAATFGGWLGASFPRVMRRIGRIGRAYNIERRASETEARRLRDARLLHDTALATLTLLAHSGVGVNGEALRRQAESDGELLRRLRLGETPQPEASGDYSLTTTAEVPVGASLAGLRSRLDGRGLEIDWHGAGEVDLPPEHLEAFVLALSECLENVRRHAQVTRAHVTLSDDETAARAVVTDAGVGFDPDEIPGGRLGFRESVIARLDDIGGTVRVFSARGAGTTVVLEVTKQ</sequence>
<feature type="transmembrane region" description="Helical" evidence="4">
    <location>
        <begin position="125"/>
        <end position="146"/>
    </location>
</feature>
<dbReference type="InterPro" id="IPR003594">
    <property type="entry name" value="HATPase_dom"/>
</dbReference>
<dbReference type="Pfam" id="PF02518">
    <property type="entry name" value="HATPase_c"/>
    <property type="match status" value="1"/>
</dbReference>
<name>A0A1T5KI53_9MICO</name>
<dbReference type="PANTHER" id="PTHR24421:SF61">
    <property type="entry name" value="OXYGEN SENSOR HISTIDINE KINASE NREB"/>
    <property type="match status" value="1"/>
</dbReference>
<keyword evidence="1" id="KW-0808">Transferase</keyword>
<dbReference type="Gene3D" id="3.30.565.10">
    <property type="entry name" value="Histidine kinase-like ATPase, C-terminal domain"/>
    <property type="match status" value="1"/>
</dbReference>
<evidence type="ECO:0000313" key="6">
    <source>
        <dbReference type="EMBL" id="SKC63446.1"/>
    </source>
</evidence>
<gene>
    <name evidence="6" type="ORF">SAMN06309945_2273</name>
</gene>
<dbReference type="STRING" id="123320.SAMN06309945_2273"/>
<dbReference type="InterPro" id="IPR036890">
    <property type="entry name" value="HATPase_C_sf"/>
</dbReference>
<evidence type="ECO:0000313" key="7">
    <source>
        <dbReference type="Proteomes" id="UP000190857"/>
    </source>
</evidence>
<dbReference type="InterPro" id="IPR050482">
    <property type="entry name" value="Sensor_HK_TwoCompSys"/>
</dbReference>
<keyword evidence="4" id="KW-0812">Transmembrane</keyword>
<feature type="transmembrane region" description="Helical" evidence="4">
    <location>
        <begin position="44"/>
        <end position="66"/>
    </location>
</feature>
<dbReference type="EMBL" id="FUZP01000002">
    <property type="protein sequence ID" value="SKC63446.1"/>
    <property type="molecule type" value="Genomic_DNA"/>
</dbReference>
<keyword evidence="7" id="KW-1185">Reference proteome</keyword>
<feature type="transmembrane region" description="Helical" evidence="4">
    <location>
        <begin position="153"/>
        <end position="172"/>
    </location>
</feature>
<organism evidence="6 7">
    <name type="scientific">Okibacterium fritillariae</name>
    <dbReference type="NCBI Taxonomy" id="123320"/>
    <lineage>
        <taxon>Bacteria</taxon>
        <taxon>Bacillati</taxon>
        <taxon>Actinomycetota</taxon>
        <taxon>Actinomycetes</taxon>
        <taxon>Micrococcales</taxon>
        <taxon>Microbacteriaceae</taxon>
        <taxon>Okibacterium</taxon>
    </lineage>
</organism>
<dbReference type="PANTHER" id="PTHR24421">
    <property type="entry name" value="NITRATE/NITRITE SENSOR PROTEIN NARX-RELATED"/>
    <property type="match status" value="1"/>
</dbReference>
<dbReference type="SUPFAM" id="SSF55874">
    <property type="entry name" value="ATPase domain of HSP90 chaperone/DNA topoisomerase II/histidine kinase"/>
    <property type="match status" value="1"/>
</dbReference>
<feature type="domain" description="Histidine kinase/HSP90-like ATPase" evidence="5">
    <location>
        <begin position="334"/>
        <end position="419"/>
    </location>
</feature>
<dbReference type="GO" id="GO:0000160">
    <property type="term" value="P:phosphorelay signal transduction system"/>
    <property type="evidence" value="ECO:0007669"/>
    <property type="project" value="UniProtKB-KW"/>
</dbReference>
<keyword evidence="4" id="KW-1133">Transmembrane helix</keyword>
<keyword evidence="3" id="KW-0902">Two-component regulatory system</keyword>
<dbReference type="GO" id="GO:0016301">
    <property type="term" value="F:kinase activity"/>
    <property type="evidence" value="ECO:0007669"/>
    <property type="project" value="UniProtKB-KW"/>
</dbReference>
<reference evidence="6 7" key="1">
    <citation type="submission" date="2017-02" db="EMBL/GenBank/DDBJ databases">
        <authorList>
            <person name="Peterson S.W."/>
        </authorList>
    </citation>
    <scope>NUCLEOTIDE SEQUENCE [LARGE SCALE GENOMIC DNA]</scope>
    <source>
        <strain evidence="6 7">VKM Ac-2059</strain>
    </source>
</reference>
<feature type="transmembrane region" description="Helical" evidence="4">
    <location>
        <begin position="72"/>
        <end position="92"/>
    </location>
</feature>
<dbReference type="Proteomes" id="UP000190857">
    <property type="component" value="Unassembled WGS sequence"/>
</dbReference>
<evidence type="ECO:0000256" key="3">
    <source>
        <dbReference type="ARBA" id="ARBA00023012"/>
    </source>
</evidence>
<dbReference type="CDD" id="cd16917">
    <property type="entry name" value="HATPase_UhpB-NarQ-NarX-like"/>
    <property type="match status" value="1"/>
</dbReference>
<evidence type="ECO:0000259" key="5">
    <source>
        <dbReference type="Pfam" id="PF02518"/>
    </source>
</evidence>
<keyword evidence="4" id="KW-0472">Membrane</keyword>
<evidence type="ECO:0000256" key="4">
    <source>
        <dbReference type="SAM" id="Phobius"/>
    </source>
</evidence>
<feature type="transmembrane region" description="Helical" evidence="4">
    <location>
        <begin position="99"/>
        <end position="119"/>
    </location>
</feature>
<keyword evidence="2 6" id="KW-0418">Kinase</keyword>
<dbReference type="RefSeq" id="WP_143785465.1">
    <property type="nucleotide sequence ID" value="NZ_FUZP01000002.1"/>
</dbReference>
<protein>
    <submittedName>
        <fullName evidence="6">Signal transduction histidine kinase</fullName>
    </submittedName>
</protein>
<evidence type="ECO:0000256" key="2">
    <source>
        <dbReference type="ARBA" id="ARBA00022777"/>
    </source>
</evidence>
<evidence type="ECO:0000256" key="1">
    <source>
        <dbReference type="ARBA" id="ARBA00022679"/>
    </source>
</evidence>
<feature type="transmembrane region" description="Helical" evidence="4">
    <location>
        <begin position="178"/>
        <end position="199"/>
    </location>
</feature>